<name>A0A974CMV0_XENLA</name>
<evidence type="ECO:0000313" key="2">
    <source>
        <dbReference type="EMBL" id="OCT76117.1"/>
    </source>
</evidence>
<accession>A0A974CMV0</accession>
<reference evidence="3" key="1">
    <citation type="journal article" date="2016" name="Nature">
        <title>Genome evolution in the allotetraploid frog Xenopus laevis.</title>
        <authorList>
            <person name="Session A.M."/>
            <person name="Uno Y."/>
            <person name="Kwon T."/>
            <person name="Chapman J.A."/>
            <person name="Toyoda A."/>
            <person name="Takahashi S."/>
            <person name="Fukui A."/>
            <person name="Hikosaka A."/>
            <person name="Suzuki A."/>
            <person name="Kondo M."/>
            <person name="van Heeringen S.J."/>
            <person name="Quigley I."/>
            <person name="Heinz S."/>
            <person name="Ogino H."/>
            <person name="Ochi H."/>
            <person name="Hellsten U."/>
            <person name="Lyons J.B."/>
            <person name="Simakov O."/>
            <person name="Putnam N."/>
            <person name="Stites J."/>
            <person name="Kuroki Y."/>
            <person name="Tanaka T."/>
            <person name="Michiue T."/>
            <person name="Watanabe M."/>
            <person name="Bogdanovic O."/>
            <person name="Lister R."/>
            <person name="Georgiou G."/>
            <person name="Paranjpe S.S."/>
            <person name="van Kruijsbergen I."/>
            <person name="Shu S."/>
            <person name="Carlson J."/>
            <person name="Kinoshita T."/>
            <person name="Ohta Y."/>
            <person name="Mawaribuchi S."/>
            <person name="Jenkins J."/>
            <person name="Grimwood J."/>
            <person name="Schmutz J."/>
            <person name="Mitros T."/>
            <person name="Mozaffari S.V."/>
            <person name="Suzuki Y."/>
            <person name="Haramoto Y."/>
            <person name="Yamamoto T.S."/>
            <person name="Takagi C."/>
            <person name="Heald R."/>
            <person name="Miller K."/>
            <person name="Haudenschild C."/>
            <person name="Kitzman J."/>
            <person name="Nakayama T."/>
            <person name="Izutsu Y."/>
            <person name="Robert J."/>
            <person name="Fortriede J."/>
            <person name="Burns K."/>
            <person name="Lotay V."/>
            <person name="Karimi K."/>
            <person name="Yasuoka Y."/>
            <person name="Dichmann D.S."/>
            <person name="Flajnik M.F."/>
            <person name="Houston D.W."/>
            <person name="Shendure J."/>
            <person name="DuPasquier L."/>
            <person name="Vize P.D."/>
            <person name="Zorn A.M."/>
            <person name="Ito M."/>
            <person name="Marcotte E.M."/>
            <person name="Wallingford J.B."/>
            <person name="Ito Y."/>
            <person name="Asashima M."/>
            <person name="Ueno N."/>
            <person name="Matsuda Y."/>
            <person name="Veenstra G.J."/>
            <person name="Fujiyama A."/>
            <person name="Harland R.M."/>
            <person name="Taira M."/>
            <person name="Rokhsar D.S."/>
        </authorList>
    </citation>
    <scope>NUCLEOTIDE SEQUENCE [LARGE SCALE GENOMIC DNA]</scope>
    <source>
        <strain evidence="3">J</strain>
    </source>
</reference>
<dbReference type="EMBL" id="CM004476">
    <property type="protein sequence ID" value="OCT76117.1"/>
    <property type="molecule type" value="Genomic_DNA"/>
</dbReference>
<proteinExistence type="predicted"/>
<feature type="region of interest" description="Disordered" evidence="1">
    <location>
        <begin position="39"/>
        <end position="62"/>
    </location>
</feature>
<protein>
    <submittedName>
        <fullName evidence="2">Uncharacterized protein</fullName>
    </submittedName>
</protein>
<feature type="compositionally biased region" description="Basic residues" evidence="1">
    <location>
        <begin position="48"/>
        <end position="61"/>
    </location>
</feature>
<dbReference type="Proteomes" id="UP000694892">
    <property type="component" value="Chromosome 6L"/>
</dbReference>
<organism evidence="2 3">
    <name type="scientific">Xenopus laevis</name>
    <name type="common">African clawed frog</name>
    <dbReference type="NCBI Taxonomy" id="8355"/>
    <lineage>
        <taxon>Eukaryota</taxon>
        <taxon>Metazoa</taxon>
        <taxon>Chordata</taxon>
        <taxon>Craniata</taxon>
        <taxon>Vertebrata</taxon>
        <taxon>Euteleostomi</taxon>
        <taxon>Amphibia</taxon>
        <taxon>Batrachia</taxon>
        <taxon>Anura</taxon>
        <taxon>Pipoidea</taxon>
        <taxon>Pipidae</taxon>
        <taxon>Xenopodinae</taxon>
        <taxon>Xenopus</taxon>
        <taxon>Xenopus</taxon>
    </lineage>
</organism>
<dbReference type="AlphaFoldDB" id="A0A974CMV0"/>
<sequence>MKVAIYRTTPAKFKICYHPLEYYRTNERRDWHCACAPCAHSHGDHPKNRGKKKKKKKKKREKVIQDSILCQWSQIKYIF</sequence>
<evidence type="ECO:0000256" key="1">
    <source>
        <dbReference type="SAM" id="MobiDB-lite"/>
    </source>
</evidence>
<evidence type="ECO:0000313" key="3">
    <source>
        <dbReference type="Proteomes" id="UP000694892"/>
    </source>
</evidence>
<gene>
    <name evidence="2" type="ORF">XELAEV_18031305mg</name>
</gene>